<dbReference type="Proteomes" id="UP000186817">
    <property type="component" value="Unassembled WGS sequence"/>
</dbReference>
<dbReference type="OrthoDB" id="436394at2759"/>
<organism evidence="1 2">
    <name type="scientific">Symbiodinium microadriaticum</name>
    <name type="common">Dinoflagellate</name>
    <name type="synonym">Zooxanthella microadriatica</name>
    <dbReference type="NCBI Taxonomy" id="2951"/>
    <lineage>
        <taxon>Eukaryota</taxon>
        <taxon>Sar</taxon>
        <taxon>Alveolata</taxon>
        <taxon>Dinophyceae</taxon>
        <taxon>Suessiales</taxon>
        <taxon>Symbiodiniaceae</taxon>
        <taxon>Symbiodinium</taxon>
    </lineage>
</organism>
<dbReference type="EMBL" id="LSRX01000259">
    <property type="protein sequence ID" value="OLQ02647.1"/>
    <property type="molecule type" value="Genomic_DNA"/>
</dbReference>
<keyword evidence="2" id="KW-1185">Reference proteome</keyword>
<comment type="caution">
    <text evidence="1">The sequence shown here is derived from an EMBL/GenBank/DDBJ whole genome shotgun (WGS) entry which is preliminary data.</text>
</comment>
<name>A0A1Q9E5E3_SYMMI</name>
<evidence type="ECO:0000313" key="1">
    <source>
        <dbReference type="EMBL" id="OLQ02647.1"/>
    </source>
</evidence>
<proteinExistence type="predicted"/>
<accession>A0A1Q9E5E3</accession>
<dbReference type="AlphaFoldDB" id="A0A1Q9E5E3"/>
<evidence type="ECO:0000313" key="2">
    <source>
        <dbReference type="Proteomes" id="UP000186817"/>
    </source>
</evidence>
<reference evidence="1 2" key="1">
    <citation type="submission" date="2016-02" db="EMBL/GenBank/DDBJ databases">
        <title>Genome analysis of coral dinoflagellate symbionts highlights evolutionary adaptations to a symbiotic lifestyle.</title>
        <authorList>
            <person name="Aranda M."/>
            <person name="Li Y."/>
            <person name="Liew Y.J."/>
            <person name="Baumgarten S."/>
            <person name="Simakov O."/>
            <person name="Wilson M."/>
            <person name="Piel J."/>
            <person name="Ashoor H."/>
            <person name="Bougouffa S."/>
            <person name="Bajic V.B."/>
            <person name="Ryu T."/>
            <person name="Ravasi T."/>
            <person name="Bayer T."/>
            <person name="Micklem G."/>
            <person name="Kim H."/>
            <person name="Bhak J."/>
            <person name="Lajeunesse T.C."/>
            <person name="Voolstra C.R."/>
        </authorList>
    </citation>
    <scope>NUCLEOTIDE SEQUENCE [LARGE SCALE GENOMIC DNA]</scope>
    <source>
        <strain evidence="1 2">CCMP2467</strain>
    </source>
</reference>
<protein>
    <submittedName>
        <fullName evidence="1">Uncharacterized protein</fullName>
    </submittedName>
</protein>
<sequence length="147" mass="16438">MSQETEGESTEAVPNFLDKLDESQRNEAVGRLLKLENEDTWNELLHRFACTRGIARQVTFRSLTGEAVELTLPPKHTLLDAGQAVLDNVAKKMPALEVGYHRDARFFAGSELLVETMLAAMLPDEVSVVFDQVKTYGLPFLHSDAYN</sequence>
<gene>
    <name evidence="1" type="ORF">AK812_SmicGene14510</name>
</gene>